<sequence length="104" mass="11733">MTALDWMQCDLKWASIPTTATKARNDFSHPVPGFDSHLHSTSPNHLPPPPPLDLVFWLEMTEGSETLKEEETVENKVKKVPEHFSQRGRVKNTIPTLNKGGKET</sequence>
<evidence type="ECO:0000313" key="2">
    <source>
        <dbReference type="EMBL" id="GFQ98956.1"/>
    </source>
</evidence>
<keyword evidence="3" id="KW-1185">Reference proteome</keyword>
<dbReference type="EMBL" id="BMAO01024950">
    <property type="protein sequence ID" value="GFQ98956.1"/>
    <property type="molecule type" value="Genomic_DNA"/>
</dbReference>
<protein>
    <submittedName>
        <fullName evidence="2">Uncharacterized protein</fullName>
    </submittedName>
</protein>
<evidence type="ECO:0000313" key="3">
    <source>
        <dbReference type="Proteomes" id="UP000887116"/>
    </source>
</evidence>
<reference evidence="2" key="1">
    <citation type="submission" date="2020-07" db="EMBL/GenBank/DDBJ databases">
        <title>Multicomponent nature underlies the extraordinary mechanical properties of spider dragline silk.</title>
        <authorList>
            <person name="Kono N."/>
            <person name="Nakamura H."/>
            <person name="Mori M."/>
            <person name="Yoshida Y."/>
            <person name="Ohtoshi R."/>
            <person name="Malay A.D."/>
            <person name="Moran D.A.P."/>
            <person name="Tomita M."/>
            <person name="Numata K."/>
            <person name="Arakawa K."/>
        </authorList>
    </citation>
    <scope>NUCLEOTIDE SEQUENCE</scope>
</reference>
<proteinExistence type="predicted"/>
<organism evidence="2 3">
    <name type="scientific">Trichonephila clavata</name>
    <name type="common">Joro spider</name>
    <name type="synonym">Nephila clavata</name>
    <dbReference type="NCBI Taxonomy" id="2740835"/>
    <lineage>
        <taxon>Eukaryota</taxon>
        <taxon>Metazoa</taxon>
        <taxon>Ecdysozoa</taxon>
        <taxon>Arthropoda</taxon>
        <taxon>Chelicerata</taxon>
        <taxon>Arachnida</taxon>
        <taxon>Araneae</taxon>
        <taxon>Araneomorphae</taxon>
        <taxon>Entelegynae</taxon>
        <taxon>Araneoidea</taxon>
        <taxon>Nephilidae</taxon>
        <taxon>Trichonephila</taxon>
    </lineage>
</organism>
<gene>
    <name evidence="2" type="ORF">TNCT_420761</name>
</gene>
<dbReference type="AlphaFoldDB" id="A0A8X6L886"/>
<accession>A0A8X6L886</accession>
<comment type="caution">
    <text evidence="2">The sequence shown here is derived from an EMBL/GenBank/DDBJ whole genome shotgun (WGS) entry which is preliminary data.</text>
</comment>
<name>A0A8X6L886_TRICU</name>
<evidence type="ECO:0000256" key="1">
    <source>
        <dbReference type="SAM" id="MobiDB-lite"/>
    </source>
</evidence>
<dbReference type="Proteomes" id="UP000887116">
    <property type="component" value="Unassembled WGS sequence"/>
</dbReference>
<feature type="region of interest" description="Disordered" evidence="1">
    <location>
        <begin position="79"/>
        <end position="104"/>
    </location>
</feature>